<proteinExistence type="predicted"/>
<dbReference type="Proteomes" id="UP000028760">
    <property type="component" value="Unassembled WGS sequence"/>
</dbReference>
<keyword evidence="2" id="KW-1185">Reference proteome</keyword>
<reference evidence="2" key="1">
    <citation type="submission" date="2013-10" db="EMBL/GenBank/DDBJ databases">
        <authorList>
            <person name="Schartl M."/>
            <person name="Warren W."/>
        </authorList>
    </citation>
    <scope>NUCLEOTIDE SEQUENCE [LARGE SCALE GENOMIC DNA]</scope>
    <source>
        <strain evidence="2">female</strain>
    </source>
</reference>
<accession>A0A096M2S2</accession>
<organism evidence="1 2">
    <name type="scientific">Poecilia formosa</name>
    <name type="common">Amazon molly</name>
    <name type="synonym">Limia formosa</name>
    <dbReference type="NCBI Taxonomy" id="48698"/>
    <lineage>
        <taxon>Eukaryota</taxon>
        <taxon>Metazoa</taxon>
        <taxon>Chordata</taxon>
        <taxon>Craniata</taxon>
        <taxon>Vertebrata</taxon>
        <taxon>Euteleostomi</taxon>
        <taxon>Actinopterygii</taxon>
        <taxon>Neopterygii</taxon>
        <taxon>Teleostei</taxon>
        <taxon>Neoteleostei</taxon>
        <taxon>Acanthomorphata</taxon>
        <taxon>Ovalentaria</taxon>
        <taxon>Atherinomorphae</taxon>
        <taxon>Cyprinodontiformes</taxon>
        <taxon>Poeciliidae</taxon>
        <taxon>Poeciliinae</taxon>
        <taxon>Poecilia</taxon>
    </lineage>
</organism>
<dbReference type="Ensembl" id="ENSPFOT00000022366.1">
    <property type="protein sequence ID" value="ENSPFOP00000025713.1"/>
    <property type="gene ID" value="ENSPFOG00000022793.1"/>
</dbReference>
<evidence type="ECO:0000313" key="2">
    <source>
        <dbReference type="Proteomes" id="UP000028760"/>
    </source>
</evidence>
<protein>
    <submittedName>
        <fullName evidence="1">Uncharacterized protein</fullName>
    </submittedName>
</protein>
<name>A0A096M2S2_POEFO</name>
<reference evidence="1" key="3">
    <citation type="submission" date="2025-09" db="UniProtKB">
        <authorList>
            <consortium name="Ensembl"/>
        </authorList>
    </citation>
    <scope>IDENTIFICATION</scope>
</reference>
<reference evidence="1" key="2">
    <citation type="submission" date="2025-08" db="UniProtKB">
        <authorList>
            <consortium name="Ensembl"/>
        </authorList>
    </citation>
    <scope>IDENTIFICATION</scope>
</reference>
<dbReference type="EMBL" id="AYCK01002685">
    <property type="status" value="NOT_ANNOTATED_CDS"/>
    <property type="molecule type" value="Genomic_DNA"/>
</dbReference>
<sequence>SQRTARFRRLRREQRWLKNIRPLKHRRLSQQEVFAPISRPTCLFSRQLPRVEVLRLSPKYSQFNMAVH</sequence>
<dbReference type="AlphaFoldDB" id="A0A096M2S2"/>
<dbReference type="EMBL" id="AYCK01002686">
    <property type="status" value="NOT_ANNOTATED_CDS"/>
    <property type="molecule type" value="Genomic_DNA"/>
</dbReference>
<evidence type="ECO:0000313" key="1">
    <source>
        <dbReference type="Ensembl" id="ENSPFOP00000025713.1"/>
    </source>
</evidence>